<dbReference type="EMBL" id="LIIK01000097">
    <property type="protein sequence ID" value="KQM08085.1"/>
    <property type="molecule type" value="Genomic_DNA"/>
</dbReference>
<comment type="caution">
    <text evidence="1">The sequence shown here is derived from an EMBL/GenBank/DDBJ whole genome shotgun (WGS) entry which is preliminary data.</text>
</comment>
<dbReference type="Gene3D" id="3.40.190.10">
    <property type="entry name" value="Periplasmic binding protein-like II"/>
    <property type="match status" value="1"/>
</dbReference>
<proteinExistence type="predicted"/>
<evidence type="ECO:0000313" key="2">
    <source>
        <dbReference type="Proteomes" id="UP000054172"/>
    </source>
</evidence>
<sequence>HGMPMGEQYALAEDFASTEGLRVRVEVATDTLRLLHLLETGQADLVALPVSRKLLQSHHLQPAGFHTQRQQAWAVKKTSEALAHALDEWYQPDILTKVQKSVIERVRMVHHVTRRAQAV</sequence>
<dbReference type="Proteomes" id="UP000054172">
    <property type="component" value="Unassembled WGS sequence"/>
</dbReference>
<dbReference type="AlphaFoldDB" id="A0A0Q4B2C5"/>
<evidence type="ECO:0008006" key="3">
    <source>
        <dbReference type="Google" id="ProtNLM"/>
    </source>
</evidence>
<keyword evidence="2" id="KW-1185">Reference proteome</keyword>
<organism evidence="1 2">
    <name type="scientific">Candidatus [Bacteroides] periocalifornicus</name>
    <dbReference type="NCBI Taxonomy" id="1702214"/>
    <lineage>
        <taxon>Bacteria</taxon>
        <taxon>Pseudomonadati</taxon>
        <taxon>Bacteroidota</taxon>
    </lineage>
</organism>
<evidence type="ECO:0000313" key="1">
    <source>
        <dbReference type="EMBL" id="KQM08085.1"/>
    </source>
</evidence>
<feature type="non-terminal residue" evidence="1">
    <location>
        <position position="119"/>
    </location>
</feature>
<accession>A0A0Q4B2C5</accession>
<reference evidence="1" key="1">
    <citation type="submission" date="2015-08" db="EMBL/GenBank/DDBJ databases">
        <title>Candidatus Bacteriodes Periocalifornicus.</title>
        <authorList>
            <person name="McLean J.S."/>
            <person name="Kelley S."/>
        </authorList>
    </citation>
    <scope>NUCLEOTIDE SEQUENCE [LARGE SCALE GENOMIC DNA]</scope>
    <source>
        <strain evidence="1">12B</strain>
    </source>
</reference>
<protein>
    <recommendedName>
        <fullName evidence="3">Solute-binding protein family 3/N-terminal domain-containing protein</fullName>
    </recommendedName>
</protein>
<name>A0A0Q4B2C5_9BACT</name>
<gene>
    <name evidence="1" type="ORF">AL399_09290</name>
</gene>
<feature type="non-terminal residue" evidence="1">
    <location>
        <position position="1"/>
    </location>
</feature>